<sequence length="284" mass="31037">MDLIQRSTGSNRASFFEADKVAEPVTLREPERLSLTRYLDVGGAEEAADVDVLLRSIRMHRCRLFNFHGIKNVGSQSAPELRLKGRADNLWSVLRNVHDRRGADDRYDTIVSFMREALPSFDGLLFEQTGPASVTGRFLEKGRRGPLWASGVSDGHLHLLILLTAMFAEGRAPGVLLLDEPDISLHPWALSVLARALKAAASAGEKQILLATHSPVLLSQFDADQSLVVESDAGRTRLTRLSEITGVQDLLEQYAAGSLYMANVLAPQGTPGQVDVEPSEAGER</sequence>
<dbReference type="Gene3D" id="3.40.50.300">
    <property type="entry name" value="P-loop containing nucleotide triphosphate hydrolases"/>
    <property type="match status" value="1"/>
</dbReference>
<proteinExistence type="predicted"/>
<dbReference type="GO" id="GO:0005524">
    <property type="term" value="F:ATP binding"/>
    <property type="evidence" value="ECO:0007669"/>
    <property type="project" value="InterPro"/>
</dbReference>
<accession>A0A2L0FA59</accession>
<feature type="domain" description="ATPase AAA-type core" evidence="1">
    <location>
        <begin position="90"/>
        <end position="219"/>
    </location>
</feature>
<dbReference type="PANTHER" id="PTHR40396:SF1">
    <property type="entry name" value="ATPASE AAA-TYPE CORE DOMAIN-CONTAINING PROTEIN"/>
    <property type="match status" value="1"/>
</dbReference>
<evidence type="ECO:0000259" key="1">
    <source>
        <dbReference type="Pfam" id="PF13304"/>
    </source>
</evidence>
<name>A0A2L0FA59_SORCE</name>
<dbReference type="SUPFAM" id="SSF52540">
    <property type="entry name" value="P-loop containing nucleoside triphosphate hydrolases"/>
    <property type="match status" value="1"/>
</dbReference>
<dbReference type="AlphaFoldDB" id="A0A2L0FA59"/>
<dbReference type="RefSeq" id="WP_104986215.1">
    <property type="nucleotide sequence ID" value="NZ_CP012673.1"/>
</dbReference>
<organism evidence="2 3">
    <name type="scientific">Sorangium cellulosum</name>
    <name type="common">Polyangium cellulosum</name>
    <dbReference type="NCBI Taxonomy" id="56"/>
    <lineage>
        <taxon>Bacteria</taxon>
        <taxon>Pseudomonadati</taxon>
        <taxon>Myxococcota</taxon>
        <taxon>Polyangia</taxon>
        <taxon>Polyangiales</taxon>
        <taxon>Polyangiaceae</taxon>
        <taxon>Sorangium</taxon>
    </lineage>
</organism>
<reference evidence="2 3" key="1">
    <citation type="submission" date="2015-09" db="EMBL/GenBank/DDBJ databases">
        <title>Sorangium comparison.</title>
        <authorList>
            <person name="Zaburannyi N."/>
            <person name="Bunk B."/>
            <person name="Overmann J."/>
            <person name="Mueller R."/>
        </authorList>
    </citation>
    <scope>NUCLEOTIDE SEQUENCE [LARGE SCALE GENOMIC DNA]</scope>
    <source>
        <strain evidence="2 3">So ce26</strain>
    </source>
</reference>
<dbReference type="Proteomes" id="UP000238348">
    <property type="component" value="Chromosome"/>
</dbReference>
<evidence type="ECO:0000313" key="3">
    <source>
        <dbReference type="Proteomes" id="UP000238348"/>
    </source>
</evidence>
<dbReference type="GO" id="GO:0016887">
    <property type="term" value="F:ATP hydrolysis activity"/>
    <property type="evidence" value="ECO:0007669"/>
    <property type="project" value="InterPro"/>
</dbReference>
<dbReference type="PANTHER" id="PTHR40396">
    <property type="entry name" value="ATPASE-LIKE PROTEIN"/>
    <property type="match status" value="1"/>
</dbReference>
<evidence type="ECO:0000313" key="2">
    <source>
        <dbReference type="EMBL" id="AUX48339.1"/>
    </source>
</evidence>
<dbReference type="OrthoDB" id="5468457at2"/>
<protein>
    <recommendedName>
        <fullName evidence="1">ATPase AAA-type core domain-containing protein</fullName>
    </recommendedName>
</protein>
<gene>
    <name evidence="2" type="ORF">SOCE26_098730</name>
</gene>
<dbReference type="Pfam" id="PF13304">
    <property type="entry name" value="AAA_21"/>
    <property type="match status" value="1"/>
</dbReference>
<dbReference type="InterPro" id="IPR003959">
    <property type="entry name" value="ATPase_AAA_core"/>
</dbReference>
<dbReference type="InterPro" id="IPR027417">
    <property type="entry name" value="P-loop_NTPase"/>
</dbReference>
<dbReference type="EMBL" id="CP012673">
    <property type="protein sequence ID" value="AUX48339.1"/>
    <property type="molecule type" value="Genomic_DNA"/>
</dbReference>